<organism evidence="1 2">
    <name type="scientific">Dethiosulfatibacter aminovorans DSM 17477</name>
    <dbReference type="NCBI Taxonomy" id="1121476"/>
    <lineage>
        <taxon>Bacteria</taxon>
        <taxon>Bacillati</taxon>
        <taxon>Bacillota</taxon>
        <taxon>Tissierellia</taxon>
        <taxon>Dethiosulfatibacter</taxon>
    </lineage>
</organism>
<dbReference type="RefSeq" id="WP_073048808.1">
    <property type="nucleotide sequence ID" value="NZ_FQZL01000008.1"/>
</dbReference>
<sequence length="107" mass="12109">MIEKLFEYSTADTKAIERIISDGNTDLNHMVLPKGGALPIHNSNSNVYMIVIRGILTVKLGDQDPNKYGKGTILNIPYDTRMDVFNENEEVMEMFVIKAPSPYNYPK</sequence>
<proteinExistence type="predicted"/>
<dbReference type="OrthoDB" id="1725465at2"/>
<keyword evidence="2" id="KW-1185">Reference proteome</keyword>
<dbReference type="InterPro" id="IPR011051">
    <property type="entry name" value="RmlC_Cupin_sf"/>
</dbReference>
<dbReference type="SUPFAM" id="SSF51182">
    <property type="entry name" value="RmlC-like cupins"/>
    <property type="match status" value="1"/>
</dbReference>
<evidence type="ECO:0000313" key="2">
    <source>
        <dbReference type="Proteomes" id="UP000184052"/>
    </source>
</evidence>
<dbReference type="Gene3D" id="2.60.120.10">
    <property type="entry name" value="Jelly Rolls"/>
    <property type="match status" value="1"/>
</dbReference>
<reference evidence="1 2" key="1">
    <citation type="submission" date="2016-11" db="EMBL/GenBank/DDBJ databases">
        <authorList>
            <person name="Jaros S."/>
            <person name="Januszkiewicz K."/>
            <person name="Wedrychowicz H."/>
        </authorList>
    </citation>
    <scope>NUCLEOTIDE SEQUENCE [LARGE SCALE GENOMIC DNA]</scope>
    <source>
        <strain evidence="1 2">DSM 17477</strain>
    </source>
</reference>
<dbReference type="InterPro" id="IPR014710">
    <property type="entry name" value="RmlC-like_jellyroll"/>
</dbReference>
<dbReference type="EMBL" id="FQZL01000008">
    <property type="protein sequence ID" value="SHI92116.1"/>
    <property type="molecule type" value="Genomic_DNA"/>
</dbReference>
<evidence type="ECO:0000313" key="1">
    <source>
        <dbReference type="EMBL" id="SHI92116.1"/>
    </source>
</evidence>
<protein>
    <recommendedName>
        <fullName evidence="3">Cupin domain-containing protein</fullName>
    </recommendedName>
</protein>
<dbReference type="AlphaFoldDB" id="A0A1M6F388"/>
<dbReference type="STRING" id="1121476.SAMN02745751_01337"/>
<accession>A0A1M6F388</accession>
<evidence type="ECO:0008006" key="3">
    <source>
        <dbReference type="Google" id="ProtNLM"/>
    </source>
</evidence>
<dbReference type="CDD" id="cd20290">
    <property type="entry name" value="cupin_Mj0764-like"/>
    <property type="match status" value="1"/>
</dbReference>
<dbReference type="Proteomes" id="UP000184052">
    <property type="component" value="Unassembled WGS sequence"/>
</dbReference>
<gene>
    <name evidence="1" type="ORF">SAMN02745751_01337</name>
</gene>
<name>A0A1M6F388_9FIRM</name>